<evidence type="ECO:0000256" key="4">
    <source>
        <dbReference type="ARBA" id="ARBA00022692"/>
    </source>
</evidence>
<evidence type="ECO:0000256" key="2">
    <source>
        <dbReference type="ARBA" id="ARBA00022448"/>
    </source>
</evidence>
<dbReference type="GO" id="GO:0033281">
    <property type="term" value="C:TAT protein transport complex"/>
    <property type="evidence" value="ECO:0007669"/>
    <property type="project" value="UniProtKB-UniRule"/>
</dbReference>
<dbReference type="PANTHER" id="PTHR42982:SF1">
    <property type="entry name" value="SEC-INDEPENDENT PROTEIN TRANSLOCASE PROTEIN TATA"/>
    <property type="match status" value="1"/>
</dbReference>
<dbReference type="Proteomes" id="UP000033111">
    <property type="component" value="Chromosome"/>
</dbReference>
<comment type="subunit">
    <text evidence="9">Forms a complex with TatC.</text>
</comment>
<feature type="region of interest" description="Disordered" evidence="10">
    <location>
        <begin position="57"/>
        <end position="84"/>
    </location>
</feature>
<dbReference type="InterPro" id="IPR003369">
    <property type="entry name" value="TatA/B/E"/>
</dbReference>
<keyword evidence="2 9" id="KW-0813">Transport</keyword>
<dbReference type="EMBL" id="CP009506">
    <property type="protein sequence ID" value="AKB29464.1"/>
    <property type="molecule type" value="Genomic_DNA"/>
</dbReference>
<sequence>MLINLKKTEKVKIRGIDMVGMPGPMELMFIFAIAILLFGASKLPELARSMGSSVGEFKKAQKESEQSLRDFEKSLKEPITPKTKVQETATKLGIDIKGKTDDQLLEEIQKVAEKPKEVSEP</sequence>
<dbReference type="Gene3D" id="1.20.5.3310">
    <property type="match status" value="1"/>
</dbReference>
<feature type="compositionally biased region" description="Basic and acidic residues" evidence="10">
    <location>
        <begin position="57"/>
        <end position="76"/>
    </location>
</feature>
<dbReference type="KEGG" id="msw:MSSIT_2745"/>
<dbReference type="AlphaFoldDB" id="A0A0E3P6M5"/>
<dbReference type="HAMAP" id="MF_00236">
    <property type="entry name" value="TatA_E"/>
    <property type="match status" value="1"/>
</dbReference>
<comment type="function">
    <text evidence="9">Part of the twin-arginine translocation (Tat) system that transports large folded proteins containing a characteristic twin-arginine motif in their signal peptide across membranes. TatA could form the protein-conducting channel of the Tat system.</text>
</comment>
<evidence type="ECO:0000256" key="1">
    <source>
        <dbReference type="ARBA" id="ARBA00004162"/>
    </source>
</evidence>
<keyword evidence="7 9" id="KW-0811">Translocation</keyword>
<evidence type="ECO:0000256" key="6">
    <source>
        <dbReference type="ARBA" id="ARBA00022989"/>
    </source>
</evidence>
<keyword evidence="5 9" id="KW-0653">Protein transport</keyword>
<evidence type="ECO:0000256" key="9">
    <source>
        <dbReference type="HAMAP-Rule" id="MF_00236"/>
    </source>
</evidence>
<dbReference type="HOGENOM" id="CLU_086034_3_2_2"/>
<dbReference type="InterPro" id="IPR006312">
    <property type="entry name" value="TatA/E"/>
</dbReference>
<keyword evidence="8 9" id="KW-0472">Membrane</keyword>
<comment type="subcellular location">
    <subcellularLocation>
        <location evidence="1 9">Cell membrane</location>
        <topology evidence="1 9">Single-pass membrane protein</topology>
    </subcellularLocation>
</comment>
<evidence type="ECO:0000256" key="8">
    <source>
        <dbReference type="ARBA" id="ARBA00023136"/>
    </source>
</evidence>
<dbReference type="NCBIfam" id="TIGR01411">
    <property type="entry name" value="tatAE"/>
    <property type="match status" value="1"/>
</dbReference>
<keyword evidence="6 9" id="KW-1133">Transmembrane helix</keyword>
<dbReference type="PATRIC" id="fig|1434120.4.peg.3592"/>
<evidence type="ECO:0000313" key="12">
    <source>
        <dbReference type="Proteomes" id="UP000033111"/>
    </source>
</evidence>
<dbReference type="GO" id="GO:0043953">
    <property type="term" value="P:protein transport by the Tat complex"/>
    <property type="evidence" value="ECO:0007669"/>
    <property type="project" value="UniProtKB-UniRule"/>
</dbReference>
<evidence type="ECO:0000256" key="7">
    <source>
        <dbReference type="ARBA" id="ARBA00023010"/>
    </source>
</evidence>
<dbReference type="GO" id="GO:0008320">
    <property type="term" value="F:protein transmembrane transporter activity"/>
    <property type="evidence" value="ECO:0007669"/>
    <property type="project" value="UniProtKB-UniRule"/>
</dbReference>
<evidence type="ECO:0000256" key="5">
    <source>
        <dbReference type="ARBA" id="ARBA00022927"/>
    </source>
</evidence>
<proteinExistence type="inferred from homology"/>
<evidence type="ECO:0000256" key="3">
    <source>
        <dbReference type="ARBA" id="ARBA00022475"/>
    </source>
</evidence>
<dbReference type="Pfam" id="PF02416">
    <property type="entry name" value="TatA_B_E"/>
    <property type="match status" value="1"/>
</dbReference>
<name>A0A0E3P6M5_9EURY</name>
<reference evidence="11 12" key="1">
    <citation type="submission" date="2014-07" db="EMBL/GenBank/DDBJ databases">
        <title>Methanogenic archaea and the global carbon cycle.</title>
        <authorList>
            <person name="Henriksen J.R."/>
            <person name="Luke J."/>
            <person name="Reinhart S."/>
            <person name="Benedict M.N."/>
            <person name="Youngblut N.D."/>
            <person name="Metcalf M.E."/>
            <person name="Whitaker R.J."/>
            <person name="Metcalf W.W."/>
        </authorList>
    </citation>
    <scope>NUCLEOTIDE SEQUENCE [LARGE SCALE GENOMIC DNA]</scope>
    <source>
        <strain evidence="11 12">T4/M</strain>
    </source>
</reference>
<gene>
    <name evidence="9" type="primary">tatA</name>
    <name evidence="11" type="ORF">MSSIT_2745</name>
</gene>
<keyword evidence="12" id="KW-1185">Reference proteome</keyword>
<accession>A0A0E3P6M5</accession>
<protein>
    <recommendedName>
        <fullName evidence="9">Sec-independent protein translocase protein TatA</fullName>
    </recommendedName>
</protein>
<evidence type="ECO:0000256" key="10">
    <source>
        <dbReference type="SAM" id="MobiDB-lite"/>
    </source>
</evidence>
<comment type="similarity">
    <text evidence="9">Belongs to the TatA/E family.</text>
</comment>
<organism evidence="11 12">
    <name type="scientific">Methanosarcina siciliae T4/M</name>
    <dbReference type="NCBI Taxonomy" id="1434120"/>
    <lineage>
        <taxon>Archaea</taxon>
        <taxon>Methanobacteriati</taxon>
        <taxon>Methanobacteriota</taxon>
        <taxon>Stenosarchaea group</taxon>
        <taxon>Methanomicrobia</taxon>
        <taxon>Methanosarcinales</taxon>
        <taxon>Methanosarcinaceae</taxon>
        <taxon>Methanosarcina</taxon>
    </lineage>
</organism>
<dbReference type="PANTHER" id="PTHR42982">
    <property type="entry name" value="SEC-INDEPENDENT PROTEIN TRANSLOCASE PROTEIN TATA"/>
    <property type="match status" value="1"/>
</dbReference>
<keyword evidence="4 9" id="KW-0812">Transmembrane</keyword>
<evidence type="ECO:0000313" key="11">
    <source>
        <dbReference type="EMBL" id="AKB29464.1"/>
    </source>
</evidence>
<keyword evidence="3 9" id="KW-1003">Cell membrane</keyword>